<dbReference type="RefSeq" id="WP_109252032.1">
    <property type="nucleotide sequence ID" value="NZ_QEXV01000001.1"/>
</dbReference>
<dbReference type="InterPro" id="IPR047039">
    <property type="entry name" value="AMN_phosphorylase"/>
</dbReference>
<dbReference type="PANTHER" id="PTHR43691:SF6">
    <property type="entry name" value="AMP NUCLEOSIDASE"/>
    <property type="match status" value="1"/>
</dbReference>
<dbReference type="InterPro" id="IPR011271">
    <property type="entry name" value="AMP_nucleosidase"/>
</dbReference>
<dbReference type="GO" id="GO:0009116">
    <property type="term" value="P:nucleoside metabolic process"/>
    <property type="evidence" value="ECO:0007669"/>
    <property type="project" value="InterPro"/>
</dbReference>
<comment type="catalytic activity">
    <reaction evidence="1">
        <text>AMP + H2O = D-ribose 5-phosphate + adenine</text>
        <dbReference type="Rhea" id="RHEA:20129"/>
        <dbReference type="ChEBI" id="CHEBI:15377"/>
        <dbReference type="ChEBI" id="CHEBI:16708"/>
        <dbReference type="ChEBI" id="CHEBI:78346"/>
        <dbReference type="ChEBI" id="CHEBI:456215"/>
        <dbReference type="EC" id="3.2.2.4"/>
    </reaction>
</comment>
<sequence length="499" mass="54819">MTQAAVVAPDEVAGTFCEAGDAGEAVDRLIDLYDASVDALRGALARFLDGGDPPSEADRRAGRFAYPELRITYLPEGPPPPLSRAFGKFAEAGVYAQTITHPRLFRRYLVEQISLLAAEYPITIETGLSTQEIPFSYVLDGAEDLDLDAAVPAELVRHFPYADLAAVEDALPNGDWVGEPGAPKPLALFDAARTDYSLQRIRHYTGAPVEDCQNFILFTNYHRYVDAFVEWAVEQLRADNDYVALSAAGGVRVDADTPDPLAAVEGAPWRRFQMPAYHLIAPNGRGVTLVNIGVGPSNAKTITDHLAVLRPECWLMIGHCGGLRHSQRLGDYVLAHAYLRYDAVLDRDLPLEIPVPPIAEIQIALQGAVKTVTGDSGDDLKRRLRTGTVVTYADRNWELRYAAESRRINQSRAIAVDMESATIAANGFRLRVPYGTLLCVSDKPLHGELKLAGAANRFYERAVSEHLRAGIETVESLKREGSAMLHSRKLRSFDEPPFR</sequence>
<dbReference type="GO" id="GO:0005829">
    <property type="term" value="C:cytosol"/>
    <property type="evidence" value="ECO:0007669"/>
    <property type="project" value="TreeGrafter"/>
</dbReference>
<dbReference type="GO" id="GO:0008714">
    <property type="term" value="F:AMP nucleosidase activity"/>
    <property type="evidence" value="ECO:0007669"/>
    <property type="project" value="UniProtKB-UniRule"/>
</dbReference>
<protein>
    <recommendedName>
        <fullName evidence="1">AMP nucleosidase</fullName>
        <ecNumber evidence="1">3.2.2.4</ecNumber>
    </recommendedName>
</protein>
<evidence type="ECO:0000313" key="4">
    <source>
        <dbReference type="EMBL" id="PWE18758.1"/>
    </source>
</evidence>
<dbReference type="InterPro" id="IPR037109">
    <property type="entry name" value="AMP_N_sf"/>
</dbReference>
<dbReference type="InterPro" id="IPR018953">
    <property type="entry name" value="AMP_nucleoside_Pase_N"/>
</dbReference>
<evidence type="ECO:0000256" key="1">
    <source>
        <dbReference type="HAMAP-Rule" id="MF_01932"/>
    </source>
</evidence>
<dbReference type="SUPFAM" id="SSF53167">
    <property type="entry name" value="Purine and uridine phosphorylases"/>
    <property type="match status" value="1"/>
</dbReference>
<dbReference type="AlphaFoldDB" id="A0A2U2BXL1"/>
<organism evidence="4 5">
    <name type="scientific">Marinicauda salina</name>
    <dbReference type="NCBI Taxonomy" id="2135793"/>
    <lineage>
        <taxon>Bacteria</taxon>
        <taxon>Pseudomonadati</taxon>
        <taxon>Pseudomonadota</taxon>
        <taxon>Alphaproteobacteria</taxon>
        <taxon>Maricaulales</taxon>
        <taxon>Maricaulaceae</taxon>
        <taxon>Marinicauda</taxon>
    </lineage>
</organism>
<accession>A0A2U2BXL1</accession>
<dbReference type="Proteomes" id="UP000245168">
    <property type="component" value="Unassembled WGS sequence"/>
</dbReference>
<dbReference type="Pfam" id="PF01048">
    <property type="entry name" value="PNP_UDP_1"/>
    <property type="match status" value="1"/>
</dbReference>
<dbReference type="Pfam" id="PF10423">
    <property type="entry name" value="AMNp_N"/>
    <property type="match status" value="1"/>
</dbReference>
<dbReference type="Gene3D" id="3.30.1730.10">
    <property type="entry name" value="AMP nucleoside phosphorylase, N-terminal domain"/>
    <property type="match status" value="1"/>
</dbReference>
<dbReference type="CDD" id="cd17762">
    <property type="entry name" value="AMN"/>
    <property type="match status" value="1"/>
</dbReference>
<evidence type="ECO:0000313" key="5">
    <source>
        <dbReference type="Proteomes" id="UP000245168"/>
    </source>
</evidence>
<dbReference type="HAMAP" id="MF_01932">
    <property type="entry name" value="AMP_nucleosidase"/>
    <property type="match status" value="1"/>
</dbReference>
<reference evidence="5" key="1">
    <citation type="submission" date="2018-05" db="EMBL/GenBank/DDBJ databases">
        <authorList>
            <person name="Liu B.-T."/>
        </authorList>
    </citation>
    <scope>NUCLEOTIDE SEQUENCE [LARGE SCALE GENOMIC DNA]</scope>
    <source>
        <strain evidence="5">WD6-1</strain>
    </source>
</reference>
<feature type="domain" description="Nucleoside phosphorylase" evidence="2">
    <location>
        <begin position="281"/>
        <end position="446"/>
    </location>
</feature>
<name>A0A2U2BXL1_9PROT</name>
<dbReference type="GO" id="GO:0044209">
    <property type="term" value="P:AMP salvage"/>
    <property type="evidence" value="ECO:0007669"/>
    <property type="project" value="InterPro"/>
</dbReference>
<dbReference type="EMBL" id="QEXV01000001">
    <property type="protein sequence ID" value="PWE18758.1"/>
    <property type="molecule type" value="Genomic_DNA"/>
</dbReference>
<dbReference type="OrthoDB" id="7945729at2"/>
<gene>
    <name evidence="1" type="primary">amn</name>
    <name evidence="4" type="ORF">DDZ18_03965</name>
</gene>
<comment type="function">
    <text evidence="1">Catalyzes the hydrolysis of the N-glycosidic bond of AMP to form adenine and ribose 5-phosphate. Involved in regulation of AMP concentrations.</text>
</comment>
<dbReference type="Gene3D" id="3.40.50.1580">
    <property type="entry name" value="Nucleoside phosphorylase domain"/>
    <property type="match status" value="1"/>
</dbReference>
<comment type="caution">
    <text evidence="4">The sequence shown here is derived from an EMBL/GenBank/DDBJ whole genome shotgun (WGS) entry which is preliminary data.</text>
</comment>
<comment type="similarity">
    <text evidence="1">Belongs to the AMP nucleosidase family.</text>
</comment>
<dbReference type="NCBIfam" id="NF006142">
    <property type="entry name" value="PRK08292.1"/>
    <property type="match status" value="1"/>
</dbReference>
<keyword evidence="1" id="KW-0378">Hydrolase</keyword>
<dbReference type="EC" id="3.2.2.4" evidence="1"/>
<dbReference type="InterPro" id="IPR035994">
    <property type="entry name" value="Nucleoside_phosphorylase_sf"/>
</dbReference>
<dbReference type="PANTHER" id="PTHR43691">
    <property type="entry name" value="URIDINE PHOSPHORYLASE"/>
    <property type="match status" value="1"/>
</dbReference>
<dbReference type="InterPro" id="IPR000845">
    <property type="entry name" value="Nucleoside_phosphorylase_d"/>
</dbReference>
<evidence type="ECO:0000259" key="3">
    <source>
        <dbReference type="Pfam" id="PF10423"/>
    </source>
</evidence>
<feature type="domain" description="AMP nucleoside phosphorylase N-terminal" evidence="3">
    <location>
        <begin position="24"/>
        <end position="182"/>
    </location>
</feature>
<evidence type="ECO:0000259" key="2">
    <source>
        <dbReference type="Pfam" id="PF01048"/>
    </source>
</evidence>
<keyword evidence="5" id="KW-1185">Reference proteome</keyword>
<proteinExistence type="inferred from homology"/>
<dbReference type="NCBIfam" id="TIGR01717">
    <property type="entry name" value="AMP-nucleosdse"/>
    <property type="match status" value="1"/>
</dbReference>